<dbReference type="Gene3D" id="2.70.50.70">
    <property type="match status" value="1"/>
</dbReference>
<gene>
    <name evidence="7" type="ORF">BS50DRAFT_571059</name>
</gene>
<accession>A0A2T2NWE6</accession>
<dbReference type="PANTHER" id="PTHR33353:SF19">
    <property type="entry name" value="GLYCOSYLHYDROLASE FAMILY 61-8 PROTEIN"/>
    <property type="match status" value="1"/>
</dbReference>
<keyword evidence="5" id="KW-0136">Cellulose degradation</keyword>
<reference evidence="7 8" key="1">
    <citation type="journal article" date="2018" name="Front. Microbiol.">
        <title>Genome-Wide Analysis of Corynespora cassiicola Leaf Fall Disease Putative Effectors.</title>
        <authorList>
            <person name="Lopez D."/>
            <person name="Ribeiro S."/>
            <person name="Label P."/>
            <person name="Fumanal B."/>
            <person name="Venisse J.S."/>
            <person name="Kohler A."/>
            <person name="de Oliveira R.R."/>
            <person name="Labutti K."/>
            <person name="Lipzen A."/>
            <person name="Lail K."/>
            <person name="Bauer D."/>
            <person name="Ohm R.A."/>
            <person name="Barry K.W."/>
            <person name="Spatafora J."/>
            <person name="Grigoriev I.V."/>
            <person name="Martin F.M."/>
            <person name="Pujade-Renaud V."/>
        </authorList>
    </citation>
    <scope>NUCLEOTIDE SEQUENCE [LARGE SCALE GENOMIC DNA]</scope>
    <source>
        <strain evidence="7 8">Philippines</strain>
    </source>
</reference>
<dbReference type="OrthoDB" id="4849160at2759"/>
<dbReference type="CDD" id="cd21175">
    <property type="entry name" value="LPMO_AA9"/>
    <property type="match status" value="1"/>
</dbReference>
<dbReference type="GO" id="GO:0008810">
    <property type="term" value="F:cellulase activity"/>
    <property type="evidence" value="ECO:0007669"/>
    <property type="project" value="UniProtKB-UniRule"/>
</dbReference>
<evidence type="ECO:0000256" key="2">
    <source>
        <dbReference type="ARBA" id="ARBA00004613"/>
    </source>
</evidence>
<evidence type="ECO:0000259" key="6">
    <source>
        <dbReference type="Pfam" id="PF03443"/>
    </source>
</evidence>
<dbReference type="GO" id="GO:0030248">
    <property type="term" value="F:cellulose binding"/>
    <property type="evidence" value="ECO:0007669"/>
    <property type="project" value="UniProtKB-UniRule"/>
</dbReference>
<dbReference type="InterPro" id="IPR049892">
    <property type="entry name" value="AA9"/>
</dbReference>
<evidence type="ECO:0000313" key="7">
    <source>
        <dbReference type="EMBL" id="PSN69689.1"/>
    </source>
</evidence>
<comment type="domain">
    <text evidence="5">Has a modular structure: an endo-beta-1,4-glucanase catalytic module at the N-terminus, a linker rich in serines and threonines, and a C-terminal carbohydrate-binding module (CBM).</text>
</comment>
<dbReference type="EMBL" id="KZ678132">
    <property type="protein sequence ID" value="PSN69689.1"/>
    <property type="molecule type" value="Genomic_DNA"/>
</dbReference>
<sequence length="259" mass="28562">MKYSVATIIAAFSGKALAHGGVTAYTIDGKVYPGYEWAEPFEGQKDLIQRSWHAFPHEDALSSNITCNYDGSTVPGTFHAPIQSGGNISVTWEHEGYGWVHTLGPLTAYLASCGDDCTTITDIANLEWFKIAEEGLREGYAIGDEAAWFQSDLWESRRADHWDVTIPRNLKPGKYMIRHEIIMIELSPVQFYPNCAHLEISGPGSLVPGEDFLVKFPGAYSMSDPGIAIAGKVLQDKTTKVRLLLTPFLKLIPRNSLGL</sequence>
<dbReference type="GO" id="GO:0005576">
    <property type="term" value="C:extracellular region"/>
    <property type="evidence" value="ECO:0007669"/>
    <property type="project" value="UniProtKB-SubCell"/>
</dbReference>
<dbReference type="GO" id="GO:0030245">
    <property type="term" value="P:cellulose catabolic process"/>
    <property type="evidence" value="ECO:0007669"/>
    <property type="project" value="UniProtKB-UniRule"/>
</dbReference>
<evidence type="ECO:0000256" key="4">
    <source>
        <dbReference type="ARBA" id="ARBA00023157"/>
    </source>
</evidence>
<evidence type="ECO:0000256" key="5">
    <source>
        <dbReference type="RuleBase" id="RU368122"/>
    </source>
</evidence>
<keyword evidence="3 5" id="KW-0964">Secreted</keyword>
<keyword evidence="4 5" id="KW-1015">Disulfide bond</keyword>
<organism evidence="7 8">
    <name type="scientific">Corynespora cassiicola Philippines</name>
    <dbReference type="NCBI Taxonomy" id="1448308"/>
    <lineage>
        <taxon>Eukaryota</taxon>
        <taxon>Fungi</taxon>
        <taxon>Dikarya</taxon>
        <taxon>Ascomycota</taxon>
        <taxon>Pezizomycotina</taxon>
        <taxon>Dothideomycetes</taxon>
        <taxon>Pleosporomycetidae</taxon>
        <taxon>Pleosporales</taxon>
        <taxon>Corynesporascaceae</taxon>
        <taxon>Corynespora</taxon>
    </lineage>
</organism>
<keyword evidence="5" id="KW-0624">Polysaccharide degradation</keyword>
<evidence type="ECO:0000256" key="1">
    <source>
        <dbReference type="ARBA" id="ARBA00001973"/>
    </source>
</evidence>
<dbReference type="Proteomes" id="UP000240883">
    <property type="component" value="Unassembled WGS sequence"/>
</dbReference>
<comment type="catalytic activity">
    <reaction evidence="5">
        <text>[(1-&gt;4)-beta-D-glucosyl]n+m + reduced acceptor + O2 = 4-dehydro-beta-D-glucosyl-[(1-&gt;4)-beta-D-glucosyl]n-1 + [(1-&gt;4)-beta-D-glucosyl]m + acceptor + H2O.</text>
        <dbReference type="EC" id="1.14.99.56"/>
    </reaction>
</comment>
<keyword evidence="8" id="KW-1185">Reference proteome</keyword>
<name>A0A2T2NWE6_CORCC</name>
<dbReference type="PANTHER" id="PTHR33353">
    <property type="entry name" value="PUTATIVE (AFU_ORTHOLOGUE AFUA_1G12560)-RELATED"/>
    <property type="match status" value="1"/>
</dbReference>
<keyword evidence="5" id="KW-0119">Carbohydrate metabolism</keyword>
<evidence type="ECO:0000256" key="3">
    <source>
        <dbReference type="ARBA" id="ARBA00022525"/>
    </source>
</evidence>
<comment type="function">
    <text evidence="5">Lytic polysaccharide monooxygenase (LMPO) that depolymerizes crystalline and amorphous polysaccharides via the oxidation of scissile alpha- or beta-(1-4)-glycosidic bonds, yielding C1 and/or C4 oxidation products. Catalysis by LPMOs requires the reduction of the active-site copper from Cu(II) to Cu(I) by a reducing agent and H(2)O(2) or O(2) as a cosubstrate.</text>
</comment>
<dbReference type="EC" id="1.14.99.56" evidence="5"/>
<keyword evidence="7" id="KW-0378">Hydrolase</keyword>
<proteinExistence type="predicted"/>
<dbReference type="AlphaFoldDB" id="A0A2T2NWE6"/>
<dbReference type="InterPro" id="IPR005103">
    <property type="entry name" value="AA9_LPMO"/>
</dbReference>
<dbReference type="Pfam" id="PF03443">
    <property type="entry name" value="AA9"/>
    <property type="match status" value="1"/>
</dbReference>
<feature type="domain" description="Auxiliary Activity family 9 catalytic" evidence="6">
    <location>
        <begin position="19"/>
        <end position="229"/>
    </location>
</feature>
<protein>
    <recommendedName>
        <fullName evidence="5">AA9 family lytic polysaccharide monooxygenase</fullName>
        <ecNumber evidence="5">1.14.99.56</ecNumber>
    </recommendedName>
    <alternativeName>
        <fullName evidence="5">Endo-beta-1,4-glucanase</fullName>
    </alternativeName>
    <alternativeName>
        <fullName evidence="5">Glycosyl hydrolase 61 family protein</fullName>
    </alternativeName>
</protein>
<comment type="cofactor">
    <cofactor evidence="1">
        <name>Cu(2+)</name>
        <dbReference type="ChEBI" id="CHEBI:29036"/>
    </cofactor>
</comment>
<comment type="subcellular location">
    <subcellularLocation>
        <location evidence="2 5">Secreted</location>
    </subcellularLocation>
</comment>
<evidence type="ECO:0000313" key="8">
    <source>
        <dbReference type="Proteomes" id="UP000240883"/>
    </source>
</evidence>